<dbReference type="SMART" id="SM00298">
    <property type="entry name" value="CHROMO"/>
    <property type="match status" value="1"/>
</dbReference>
<evidence type="ECO:0000313" key="2">
    <source>
        <dbReference type="EMBL" id="EKM50410.1"/>
    </source>
</evidence>
<dbReference type="AlphaFoldDB" id="K5VUE6"/>
<evidence type="ECO:0000313" key="3">
    <source>
        <dbReference type="Proteomes" id="UP000008370"/>
    </source>
</evidence>
<dbReference type="Proteomes" id="UP000008370">
    <property type="component" value="Unassembled WGS sequence"/>
</dbReference>
<proteinExistence type="predicted"/>
<evidence type="ECO:0000259" key="1">
    <source>
        <dbReference type="PROSITE" id="PS50013"/>
    </source>
</evidence>
<feature type="non-terminal residue" evidence="2">
    <location>
        <position position="163"/>
    </location>
</feature>
<sequence>LEPFSVTEIVSRLDYCLKLPIWLKVYSVFHVDRLSPYHDNGMNIVAPPPLVVVNNKEKYEVKKILYLCVYCRQLQYLIRWKGYRQGADKWIPAKDVHTKERIRNFHQQNPSAPQQISITSFSKPHSYFKPIYKYTNFSLTLATNPKRARVDWSRGRHGFKIVK</sequence>
<dbReference type="SUPFAM" id="SSF54160">
    <property type="entry name" value="Chromo domain-like"/>
    <property type="match status" value="1"/>
</dbReference>
<gene>
    <name evidence="2" type="ORF">PHACADRAFT_104521</name>
</gene>
<reference evidence="2 3" key="1">
    <citation type="journal article" date="2012" name="BMC Genomics">
        <title>Comparative genomics of the white-rot fungi, Phanerochaete carnosa and P. chrysosporium, to elucidate the genetic basis of the distinct wood types they colonize.</title>
        <authorList>
            <person name="Suzuki H."/>
            <person name="MacDonald J."/>
            <person name="Syed K."/>
            <person name="Salamov A."/>
            <person name="Hori C."/>
            <person name="Aerts A."/>
            <person name="Henrissat B."/>
            <person name="Wiebenga A."/>
            <person name="vanKuyk P.A."/>
            <person name="Barry K."/>
            <person name="Lindquist E."/>
            <person name="LaButti K."/>
            <person name="Lapidus A."/>
            <person name="Lucas S."/>
            <person name="Coutinho P."/>
            <person name="Gong Y."/>
            <person name="Samejima M."/>
            <person name="Mahadevan R."/>
            <person name="Abou-Zaid M."/>
            <person name="de Vries R.P."/>
            <person name="Igarashi K."/>
            <person name="Yadav J.S."/>
            <person name="Grigoriev I.V."/>
            <person name="Master E.R."/>
        </authorList>
    </citation>
    <scope>NUCLEOTIDE SEQUENCE [LARGE SCALE GENOMIC DNA]</scope>
    <source>
        <strain evidence="2 3">HHB-10118-sp</strain>
    </source>
</reference>
<dbReference type="RefSeq" id="XP_007400682.1">
    <property type="nucleotide sequence ID" value="XM_007400620.1"/>
</dbReference>
<dbReference type="Pfam" id="PF00385">
    <property type="entry name" value="Chromo"/>
    <property type="match status" value="1"/>
</dbReference>
<accession>K5VUE6</accession>
<name>K5VUE6_PHACS</name>
<dbReference type="KEGG" id="pco:PHACADRAFT_104521"/>
<dbReference type="InterPro" id="IPR016197">
    <property type="entry name" value="Chromo-like_dom_sf"/>
</dbReference>
<dbReference type="InterPro" id="IPR023780">
    <property type="entry name" value="Chromo_domain"/>
</dbReference>
<protein>
    <recommendedName>
        <fullName evidence="1">Chromo domain-containing protein</fullName>
    </recommendedName>
</protein>
<dbReference type="GeneID" id="18907318"/>
<dbReference type="InterPro" id="IPR000953">
    <property type="entry name" value="Chromo/chromo_shadow_dom"/>
</dbReference>
<organism evidence="2 3">
    <name type="scientific">Phanerochaete carnosa (strain HHB-10118-sp)</name>
    <name type="common">White-rot fungus</name>
    <name type="synonym">Peniophora carnosa</name>
    <dbReference type="NCBI Taxonomy" id="650164"/>
    <lineage>
        <taxon>Eukaryota</taxon>
        <taxon>Fungi</taxon>
        <taxon>Dikarya</taxon>
        <taxon>Basidiomycota</taxon>
        <taxon>Agaricomycotina</taxon>
        <taxon>Agaricomycetes</taxon>
        <taxon>Polyporales</taxon>
        <taxon>Phanerochaetaceae</taxon>
        <taxon>Phanerochaete</taxon>
    </lineage>
</organism>
<feature type="domain" description="Chromo" evidence="1">
    <location>
        <begin position="59"/>
        <end position="117"/>
    </location>
</feature>
<dbReference type="InParanoid" id="K5VUE6"/>
<dbReference type="EMBL" id="JH930478">
    <property type="protein sequence ID" value="EKM50410.1"/>
    <property type="molecule type" value="Genomic_DNA"/>
</dbReference>
<dbReference type="HOGENOM" id="CLU_000384_6_4_1"/>
<dbReference type="GO" id="GO:0006338">
    <property type="term" value="P:chromatin remodeling"/>
    <property type="evidence" value="ECO:0007669"/>
    <property type="project" value="UniProtKB-ARBA"/>
</dbReference>
<keyword evidence="3" id="KW-1185">Reference proteome</keyword>
<dbReference type="Gene3D" id="2.40.50.40">
    <property type="match status" value="1"/>
</dbReference>
<dbReference type="OrthoDB" id="3218226at2759"/>
<dbReference type="PROSITE" id="PS50013">
    <property type="entry name" value="CHROMO_2"/>
    <property type="match status" value="1"/>
</dbReference>